<name>A0ABV9KB50_9RHOB</name>
<keyword evidence="3 6" id="KW-0547">Nucleotide-binding</keyword>
<comment type="domain">
    <text evidence="6">The N-terminal region contains the highly conserved SGGXDS motif, predicted to be a P-loop motif involved in ATP binding.</text>
</comment>
<dbReference type="NCBIfam" id="TIGR02432">
    <property type="entry name" value="lysidine_TilS_N"/>
    <property type="match status" value="1"/>
</dbReference>
<keyword evidence="4 6" id="KW-0067">ATP-binding</keyword>
<proteinExistence type="inferred from homology"/>
<evidence type="ECO:0000256" key="2">
    <source>
        <dbReference type="ARBA" id="ARBA00022694"/>
    </source>
</evidence>
<keyword evidence="6" id="KW-0963">Cytoplasm</keyword>
<dbReference type="InterPro" id="IPR011063">
    <property type="entry name" value="TilS/TtcA_N"/>
</dbReference>
<keyword evidence="2 6" id="KW-0819">tRNA processing</keyword>
<dbReference type="InterPro" id="IPR014729">
    <property type="entry name" value="Rossmann-like_a/b/a_fold"/>
</dbReference>
<sequence length="421" mass="44862">MQLSFGDADILAEVRAGFQGAPPKKMAVAVSGGGDSVALLHALSRCFDPEAVEIVAATVDHGLRPEAADEAAGVGVLARRLGIPHTVLRWRDHDGSGNLQDNARRARFRLLANWALAQDIRMVVLGHTADDQAETLLMRLARAAGADGLAAMRRSRTQHGVTFLRPMLGLTRAELREYLTRNGVTWIEDPSNSDPSYDRVKARQLMPALAPLGISARTLAEVAENMGRARDALNWYTFLAAREIAEVSGGAVALDARSFRTLPEEIARRLIIHAIRWIAGGEYPPRRAPVAAMVAAARAGKASTLAGCRLVGHSGRAWLCREHEAVQGLRVPAGALWDGRWRLVSEASAPDGAEIAALGAEGLQRCPDRRLGGLPRAALLASPALWVGTELVAAPLAGLGNGWSAELEGGAEAFYAAILSH</sequence>
<dbReference type="PANTHER" id="PTHR43033">
    <property type="entry name" value="TRNA(ILE)-LYSIDINE SYNTHASE-RELATED"/>
    <property type="match status" value="1"/>
</dbReference>
<keyword evidence="9" id="KW-1185">Reference proteome</keyword>
<evidence type="ECO:0000313" key="8">
    <source>
        <dbReference type="EMBL" id="MFC4667312.1"/>
    </source>
</evidence>
<evidence type="ECO:0000313" key="9">
    <source>
        <dbReference type="Proteomes" id="UP001595973"/>
    </source>
</evidence>
<evidence type="ECO:0000256" key="6">
    <source>
        <dbReference type="HAMAP-Rule" id="MF_01161"/>
    </source>
</evidence>
<dbReference type="EMBL" id="JBHSGI010000002">
    <property type="protein sequence ID" value="MFC4667312.1"/>
    <property type="molecule type" value="Genomic_DNA"/>
</dbReference>
<evidence type="ECO:0000256" key="3">
    <source>
        <dbReference type="ARBA" id="ARBA00022741"/>
    </source>
</evidence>
<evidence type="ECO:0000256" key="4">
    <source>
        <dbReference type="ARBA" id="ARBA00022840"/>
    </source>
</evidence>
<dbReference type="SUPFAM" id="SSF52402">
    <property type="entry name" value="Adenine nucleotide alpha hydrolases-like"/>
    <property type="match status" value="1"/>
</dbReference>
<comment type="subcellular location">
    <subcellularLocation>
        <location evidence="6">Cytoplasm</location>
    </subcellularLocation>
</comment>
<dbReference type="PANTHER" id="PTHR43033:SF1">
    <property type="entry name" value="TRNA(ILE)-LYSIDINE SYNTHASE-RELATED"/>
    <property type="match status" value="1"/>
</dbReference>
<feature type="binding site" evidence="6">
    <location>
        <begin position="31"/>
        <end position="36"/>
    </location>
    <ligand>
        <name>ATP</name>
        <dbReference type="ChEBI" id="CHEBI:30616"/>
    </ligand>
</feature>
<gene>
    <name evidence="6 8" type="primary">tilS</name>
    <name evidence="8" type="ORF">ACFO5X_01990</name>
</gene>
<dbReference type="EC" id="6.3.4.19" evidence="6"/>
<evidence type="ECO:0000256" key="5">
    <source>
        <dbReference type="ARBA" id="ARBA00048539"/>
    </source>
</evidence>
<dbReference type="Proteomes" id="UP001595973">
    <property type="component" value="Unassembled WGS sequence"/>
</dbReference>
<evidence type="ECO:0000256" key="1">
    <source>
        <dbReference type="ARBA" id="ARBA00022598"/>
    </source>
</evidence>
<dbReference type="Pfam" id="PF01171">
    <property type="entry name" value="ATP_bind_3"/>
    <property type="match status" value="1"/>
</dbReference>
<dbReference type="CDD" id="cd01992">
    <property type="entry name" value="TilS_N"/>
    <property type="match status" value="1"/>
</dbReference>
<feature type="domain" description="tRNA(Ile)-lysidine/2-thiocytidine synthase N-terminal" evidence="7">
    <location>
        <begin position="26"/>
        <end position="204"/>
    </location>
</feature>
<comment type="function">
    <text evidence="6">Ligates lysine onto the cytidine present at position 34 of the AUA codon-specific tRNA(Ile) that contains the anticodon CAU, in an ATP-dependent manner. Cytidine is converted to lysidine, thus changing the amino acid specificity of the tRNA from methionine to isoleucine.</text>
</comment>
<comment type="caution">
    <text evidence="8">The sequence shown here is derived from an EMBL/GenBank/DDBJ whole genome shotgun (WGS) entry which is preliminary data.</text>
</comment>
<keyword evidence="1 6" id="KW-0436">Ligase</keyword>
<accession>A0ABV9KB50</accession>
<reference evidence="9" key="1">
    <citation type="journal article" date="2019" name="Int. J. Syst. Evol. Microbiol.">
        <title>The Global Catalogue of Microorganisms (GCM) 10K type strain sequencing project: providing services to taxonomists for standard genome sequencing and annotation.</title>
        <authorList>
            <consortium name="The Broad Institute Genomics Platform"/>
            <consortium name="The Broad Institute Genome Sequencing Center for Infectious Disease"/>
            <person name="Wu L."/>
            <person name="Ma J."/>
        </authorList>
    </citation>
    <scope>NUCLEOTIDE SEQUENCE [LARGE SCALE GENOMIC DNA]</scope>
    <source>
        <strain evidence="9">CGMCC 4.7283</strain>
    </source>
</reference>
<comment type="similarity">
    <text evidence="6">Belongs to the tRNA(Ile)-lysidine synthase family.</text>
</comment>
<dbReference type="RefSeq" id="WP_380715388.1">
    <property type="nucleotide sequence ID" value="NZ_JBHSGI010000002.1"/>
</dbReference>
<dbReference type="GO" id="GO:0032267">
    <property type="term" value="F:tRNA(Ile)-lysidine synthase activity"/>
    <property type="evidence" value="ECO:0007669"/>
    <property type="project" value="UniProtKB-EC"/>
</dbReference>
<dbReference type="Gene3D" id="3.40.50.620">
    <property type="entry name" value="HUPs"/>
    <property type="match status" value="1"/>
</dbReference>
<dbReference type="InterPro" id="IPR012795">
    <property type="entry name" value="tRNA_Ile_lys_synt_N"/>
</dbReference>
<comment type="catalytic activity">
    <reaction evidence="5 6">
        <text>cytidine(34) in tRNA(Ile2) + L-lysine + ATP = lysidine(34) in tRNA(Ile2) + AMP + diphosphate + H(+)</text>
        <dbReference type="Rhea" id="RHEA:43744"/>
        <dbReference type="Rhea" id="RHEA-COMP:10625"/>
        <dbReference type="Rhea" id="RHEA-COMP:10670"/>
        <dbReference type="ChEBI" id="CHEBI:15378"/>
        <dbReference type="ChEBI" id="CHEBI:30616"/>
        <dbReference type="ChEBI" id="CHEBI:32551"/>
        <dbReference type="ChEBI" id="CHEBI:33019"/>
        <dbReference type="ChEBI" id="CHEBI:82748"/>
        <dbReference type="ChEBI" id="CHEBI:83665"/>
        <dbReference type="ChEBI" id="CHEBI:456215"/>
        <dbReference type="EC" id="6.3.4.19"/>
    </reaction>
</comment>
<organism evidence="8 9">
    <name type="scientific">Seohaeicola nanhaiensis</name>
    <dbReference type="NCBI Taxonomy" id="1387282"/>
    <lineage>
        <taxon>Bacteria</taxon>
        <taxon>Pseudomonadati</taxon>
        <taxon>Pseudomonadota</taxon>
        <taxon>Alphaproteobacteria</taxon>
        <taxon>Rhodobacterales</taxon>
        <taxon>Roseobacteraceae</taxon>
        <taxon>Seohaeicola</taxon>
    </lineage>
</organism>
<evidence type="ECO:0000259" key="7">
    <source>
        <dbReference type="Pfam" id="PF01171"/>
    </source>
</evidence>
<dbReference type="InterPro" id="IPR012094">
    <property type="entry name" value="tRNA_Ile_lys_synt"/>
</dbReference>
<protein>
    <recommendedName>
        <fullName evidence="6">tRNA(Ile)-lysidine synthase</fullName>
        <ecNumber evidence="6">6.3.4.19</ecNumber>
    </recommendedName>
    <alternativeName>
        <fullName evidence="6">tRNA(Ile)-2-lysyl-cytidine synthase</fullName>
    </alternativeName>
    <alternativeName>
        <fullName evidence="6">tRNA(Ile)-lysidine synthetase</fullName>
    </alternativeName>
</protein>
<dbReference type="HAMAP" id="MF_01161">
    <property type="entry name" value="tRNA_Ile_lys_synt"/>
    <property type="match status" value="1"/>
</dbReference>